<feature type="compositionally biased region" description="Basic and acidic residues" evidence="1">
    <location>
        <begin position="32"/>
        <end position="48"/>
    </location>
</feature>
<sequence length="65" mass="7305">GHPARQARRQPRPLRLGRRLRHLVVRRPGGGPDRDPAHPAPLRLRERPAGPARLLDHGLPGARRL</sequence>
<feature type="compositionally biased region" description="Basic residues" evidence="1">
    <location>
        <begin position="1"/>
        <end position="25"/>
    </location>
</feature>
<gene>
    <name evidence="2" type="ORF">AVDCRST_MAG73-154</name>
</gene>
<evidence type="ECO:0000256" key="1">
    <source>
        <dbReference type="SAM" id="MobiDB-lite"/>
    </source>
</evidence>
<proteinExistence type="predicted"/>
<dbReference type="EMBL" id="CADCWE010000011">
    <property type="protein sequence ID" value="CAA9520662.1"/>
    <property type="molecule type" value="Genomic_DNA"/>
</dbReference>
<reference evidence="2" key="1">
    <citation type="submission" date="2020-02" db="EMBL/GenBank/DDBJ databases">
        <authorList>
            <person name="Meier V. D."/>
        </authorList>
    </citation>
    <scope>NUCLEOTIDE SEQUENCE</scope>
    <source>
        <strain evidence="2">AVDCRST_MAG73</strain>
    </source>
</reference>
<feature type="non-terminal residue" evidence="2">
    <location>
        <position position="65"/>
    </location>
</feature>
<protein>
    <submittedName>
        <fullName evidence="2">Beta-lactamase class C-like and penicillin binding proteins (PBPs) superfamily</fullName>
    </submittedName>
</protein>
<evidence type="ECO:0000313" key="2">
    <source>
        <dbReference type="EMBL" id="CAA9520662.1"/>
    </source>
</evidence>
<name>A0A6J4TFG5_9BACT</name>
<dbReference type="AlphaFoldDB" id="A0A6J4TFG5"/>
<feature type="region of interest" description="Disordered" evidence="1">
    <location>
        <begin position="1"/>
        <end position="65"/>
    </location>
</feature>
<organism evidence="2">
    <name type="scientific">uncultured Thermomicrobiales bacterium</name>
    <dbReference type="NCBI Taxonomy" id="1645740"/>
    <lineage>
        <taxon>Bacteria</taxon>
        <taxon>Pseudomonadati</taxon>
        <taxon>Thermomicrobiota</taxon>
        <taxon>Thermomicrobia</taxon>
        <taxon>Thermomicrobiales</taxon>
        <taxon>environmental samples</taxon>
    </lineage>
</organism>
<accession>A0A6J4TFG5</accession>
<feature type="non-terminal residue" evidence="2">
    <location>
        <position position="1"/>
    </location>
</feature>